<evidence type="ECO:0000256" key="1">
    <source>
        <dbReference type="ARBA" id="ARBA00006471"/>
    </source>
</evidence>
<proteinExistence type="inferred from homology"/>
<keyword evidence="6" id="KW-1185">Reference proteome</keyword>
<reference evidence="5" key="1">
    <citation type="submission" date="2022-03" db="EMBL/GenBank/DDBJ databases">
        <title>Draft genome sequence of Aduncisulcus paluster, a free-living microaerophilic Fornicata.</title>
        <authorList>
            <person name="Yuyama I."/>
            <person name="Kume K."/>
            <person name="Tamura T."/>
            <person name="Inagaki Y."/>
            <person name="Hashimoto T."/>
        </authorList>
    </citation>
    <scope>NUCLEOTIDE SEQUENCE</scope>
    <source>
        <strain evidence="5">NY0171</strain>
    </source>
</reference>
<keyword evidence="2 4" id="KW-0689">Ribosomal protein</keyword>
<dbReference type="InterPro" id="IPR035987">
    <property type="entry name" value="Ribosomal_uS8_sf"/>
</dbReference>
<sequence>MVRVNVLRDCLKSMVNAERAGKREVLTRPCSKVVVKFLQLMQKKGYIGDFDVIDDHRGGKIRIQLTGRLNKAGVISPRFDVAREDLSKWVTRLLPSRLFGHVILTTSSGIMDHSEAYAKKIGGKVIGYFW</sequence>
<evidence type="ECO:0000256" key="2">
    <source>
        <dbReference type="ARBA" id="ARBA00022980"/>
    </source>
</evidence>
<comment type="similarity">
    <text evidence="1 4">Belongs to the universal ribosomal protein uS8 family.</text>
</comment>
<keyword evidence="3 4" id="KW-0687">Ribonucleoprotein</keyword>
<evidence type="ECO:0000313" key="6">
    <source>
        <dbReference type="Proteomes" id="UP001057375"/>
    </source>
</evidence>
<dbReference type="PROSITE" id="PS00053">
    <property type="entry name" value="RIBOSOMAL_S8"/>
    <property type="match status" value="1"/>
</dbReference>
<dbReference type="Proteomes" id="UP001057375">
    <property type="component" value="Unassembled WGS sequence"/>
</dbReference>
<dbReference type="InterPro" id="IPR000630">
    <property type="entry name" value="Ribosomal_uS8"/>
</dbReference>
<evidence type="ECO:0000313" key="5">
    <source>
        <dbReference type="EMBL" id="GKT22913.1"/>
    </source>
</evidence>
<dbReference type="PANTHER" id="PTHR11758">
    <property type="entry name" value="40S RIBOSOMAL PROTEIN S15A"/>
    <property type="match status" value="1"/>
</dbReference>
<name>A0ABQ5K261_9EUKA</name>
<dbReference type="SUPFAM" id="SSF56047">
    <property type="entry name" value="Ribosomal protein S8"/>
    <property type="match status" value="1"/>
</dbReference>
<dbReference type="Pfam" id="PF00410">
    <property type="entry name" value="Ribosomal_S8"/>
    <property type="match status" value="1"/>
</dbReference>
<organism evidence="5 6">
    <name type="scientific">Aduncisulcus paluster</name>
    <dbReference type="NCBI Taxonomy" id="2918883"/>
    <lineage>
        <taxon>Eukaryota</taxon>
        <taxon>Metamonada</taxon>
        <taxon>Carpediemonas-like organisms</taxon>
        <taxon>Aduncisulcus</taxon>
    </lineage>
</organism>
<dbReference type="Gene3D" id="3.30.1490.10">
    <property type="match status" value="1"/>
</dbReference>
<dbReference type="EMBL" id="BQXS01012432">
    <property type="protein sequence ID" value="GKT22913.1"/>
    <property type="molecule type" value="Genomic_DNA"/>
</dbReference>
<dbReference type="InterPro" id="IPR047863">
    <property type="entry name" value="Ribosomal_uS8_CS"/>
</dbReference>
<accession>A0ABQ5K261</accession>
<protein>
    <submittedName>
        <fullName evidence="5">Ribosomal protein S8 like protein</fullName>
    </submittedName>
</protein>
<evidence type="ECO:0000256" key="3">
    <source>
        <dbReference type="ARBA" id="ARBA00023274"/>
    </source>
</evidence>
<dbReference type="GO" id="GO:0005840">
    <property type="term" value="C:ribosome"/>
    <property type="evidence" value="ECO:0007669"/>
    <property type="project" value="UniProtKB-KW"/>
</dbReference>
<dbReference type="Gene3D" id="3.30.1370.30">
    <property type="match status" value="1"/>
</dbReference>
<evidence type="ECO:0000256" key="4">
    <source>
        <dbReference type="RuleBase" id="RU003660"/>
    </source>
</evidence>
<dbReference type="NCBIfam" id="NF003115">
    <property type="entry name" value="PRK04034.1"/>
    <property type="match status" value="1"/>
</dbReference>
<comment type="caution">
    <text evidence="5">The sequence shown here is derived from an EMBL/GenBank/DDBJ whole genome shotgun (WGS) entry which is preliminary data.</text>
</comment>
<gene>
    <name evidence="5" type="ORF">ADUPG1_012266</name>
</gene>